<dbReference type="SUPFAM" id="SSF47781">
    <property type="entry name" value="RuvA domain 2-like"/>
    <property type="match status" value="1"/>
</dbReference>
<dbReference type="SMART" id="SM00278">
    <property type="entry name" value="HhH1"/>
    <property type="match status" value="2"/>
</dbReference>
<comment type="caution">
    <text evidence="2">The sequence shown here is derived from an EMBL/GenBank/DDBJ whole genome shotgun (WGS) entry which is preliminary data.</text>
</comment>
<evidence type="ECO:0000259" key="1">
    <source>
        <dbReference type="SMART" id="SM00278"/>
    </source>
</evidence>
<accession>A0ABV8X7E8</accession>
<evidence type="ECO:0000313" key="2">
    <source>
        <dbReference type="EMBL" id="MFC4411059.1"/>
    </source>
</evidence>
<evidence type="ECO:0000313" key="3">
    <source>
        <dbReference type="Proteomes" id="UP001595817"/>
    </source>
</evidence>
<dbReference type="InterPro" id="IPR004509">
    <property type="entry name" value="Competence_ComEA_HhH"/>
</dbReference>
<dbReference type="Pfam" id="PF12836">
    <property type="entry name" value="HHH_3"/>
    <property type="match status" value="1"/>
</dbReference>
<name>A0ABV8X7E8_9LACT</name>
<dbReference type="InterPro" id="IPR019554">
    <property type="entry name" value="Soluble_ligand-bd"/>
</dbReference>
<dbReference type="NCBIfam" id="TIGR00426">
    <property type="entry name" value="competence protein ComEA helix-hairpin-helix repeat region"/>
    <property type="match status" value="1"/>
</dbReference>
<dbReference type="EMBL" id="JBHSEC010000019">
    <property type="protein sequence ID" value="MFC4411059.1"/>
    <property type="molecule type" value="Genomic_DNA"/>
</dbReference>
<sequence length="192" mass="20916">MAFGLILLFIFPISDMSSSSEGEIIQPTSSTFDHSSLIEENNQPSTEEVQQKIMVDVKGMVKYPGVYELPAGSRMIDAIEIAGGHLPESDASSINHAQILSDEMAIYIPYKGEETVAAVQLFMPEADDGKININTADETMLTSLPGIGPSKAKAIVSFREENGLFTSPEDLKKVTGIGDKTYEQLEDQIKIK</sequence>
<protein>
    <submittedName>
        <fullName evidence="2">Helix-hairpin-helix domain-containing protein</fullName>
    </submittedName>
</protein>
<dbReference type="InterPro" id="IPR051675">
    <property type="entry name" value="Endo/Exo/Phosphatase_dom_1"/>
</dbReference>
<dbReference type="InterPro" id="IPR010994">
    <property type="entry name" value="RuvA_2-like"/>
</dbReference>
<dbReference type="PANTHER" id="PTHR21180">
    <property type="entry name" value="ENDONUCLEASE/EXONUCLEASE/PHOSPHATASE FAMILY DOMAIN-CONTAINING PROTEIN 1"/>
    <property type="match status" value="1"/>
</dbReference>
<reference evidence="3" key="1">
    <citation type="journal article" date="2019" name="Int. J. Syst. Evol. Microbiol.">
        <title>The Global Catalogue of Microorganisms (GCM) 10K type strain sequencing project: providing services to taxonomists for standard genome sequencing and annotation.</title>
        <authorList>
            <consortium name="The Broad Institute Genomics Platform"/>
            <consortium name="The Broad Institute Genome Sequencing Center for Infectious Disease"/>
            <person name="Wu L."/>
            <person name="Ma J."/>
        </authorList>
    </citation>
    <scope>NUCLEOTIDE SEQUENCE [LARGE SCALE GENOMIC DNA]</scope>
    <source>
        <strain evidence="3">CCUG 59778</strain>
    </source>
</reference>
<dbReference type="Pfam" id="PF10531">
    <property type="entry name" value="SLBB"/>
    <property type="match status" value="1"/>
</dbReference>
<dbReference type="Proteomes" id="UP001595817">
    <property type="component" value="Unassembled WGS sequence"/>
</dbReference>
<feature type="domain" description="Helix-hairpin-helix DNA-binding motif class 1" evidence="1">
    <location>
        <begin position="139"/>
        <end position="158"/>
    </location>
</feature>
<keyword evidence="3" id="KW-1185">Reference proteome</keyword>
<proteinExistence type="predicted"/>
<dbReference type="PANTHER" id="PTHR21180:SF32">
    <property type="entry name" value="ENDONUCLEASE_EXONUCLEASE_PHOSPHATASE FAMILY DOMAIN-CONTAINING PROTEIN 1"/>
    <property type="match status" value="1"/>
</dbReference>
<feature type="domain" description="Helix-hairpin-helix DNA-binding motif class 1" evidence="1">
    <location>
        <begin position="169"/>
        <end position="188"/>
    </location>
</feature>
<organism evidence="2 3">
    <name type="scientific">Chungangia koreensis</name>
    <dbReference type="NCBI Taxonomy" id="752657"/>
    <lineage>
        <taxon>Bacteria</taxon>
        <taxon>Bacillati</taxon>
        <taxon>Bacillota</taxon>
        <taxon>Bacilli</taxon>
        <taxon>Lactobacillales</taxon>
        <taxon>Chungangia</taxon>
    </lineage>
</organism>
<dbReference type="RefSeq" id="WP_378155585.1">
    <property type="nucleotide sequence ID" value="NZ_JBHSEC010000019.1"/>
</dbReference>
<dbReference type="Gene3D" id="1.10.150.280">
    <property type="entry name" value="AF1531-like domain"/>
    <property type="match status" value="1"/>
</dbReference>
<dbReference type="InterPro" id="IPR003583">
    <property type="entry name" value="Hlx-hairpin-Hlx_DNA-bd_motif"/>
</dbReference>
<gene>
    <name evidence="2" type="ORF">ACFOZY_11580</name>
</gene>